<dbReference type="EMBL" id="KI968958">
    <property type="protein sequence ID" value="EUN20554.1"/>
    <property type="molecule type" value="Genomic_DNA"/>
</dbReference>
<dbReference type="Pfam" id="PF20516">
    <property type="entry name" value="PDDEXK_12"/>
    <property type="match status" value="1"/>
</dbReference>
<keyword evidence="4" id="KW-1185">Reference proteome</keyword>
<proteinExistence type="predicted"/>
<evidence type="ECO:0000313" key="4">
    <source>
        <dbReference type="Proteomes" id="UP000054337"/>
    </source>
</evidence>
<dbReference type="InterPro" id="IPR046797">
    <property type="entry name" value="PDDEXK_12"/>
</dbReference>
<dbReference type="RefSeq" id="XP_014550128.1">
    <property type="nucleotide sequence ID" value="XM_014694642.1"/>
</dbReference>
<feature type="compositionally biased region" description="Polar residues" evidence="1">
    <location>
        <begin position="89"/>
        <end position="101"/>
    </location>
</feature>
<feature type="domain" description="PD-(D/E)XK nuclease-like" evidence="2">
    <location>
        <begin position="184"/>
        <end position="422"/>
    </location>
</feature>
<reference evidence="3 4" key="1">
    <citation type="journal article" date="2013" name="PLoS Genet.">
        <title>Comparative genome structure, secondary metabolite, and effector coding capacity across Cochliobolus pathogens.</title>
        <authorList>
            <person name="Condon B.J."/>
            <person name="Leng Y."/>
            <person name="Wu D."/>
            <person name="Bushley K.E."/>
            <person name="Ohm R.A."/>
            <person name="Otillar R."/>
            <person name="Martin J."/>
            <person name="Schackwitz W."/>
            <person name="Grimwood J."/>
            <person name="MohdZainudin N."/>
            <person name="Xue C."/>
            <person name="Wang R."/>
            <person name="Manning V.A."/>
            <person name="Dhillon B."/>
            <person name="Tu Z.J."/>
            <person name="Steffenson B.J."/>
            <person name="Salamov A."/>
            <person name="Sun H."/>
            <person name="Lowry S."/>
            <person name="LaButti K."/>
            <person name="Han J."/>
            <person name="Copeland A."/>
            <person name="Lindquist E."/>
            <person name="Barry K."/>
            <person name="Schmutz J."/>
            <person name="Baker S.E."/>
            <person name="Ciuffetti L.M."/>
            <person name="Grigoriev I.V."/>
            <person name="Zhong S."/>
            <person name="Turgeon B.G."/>
        </authorList>
    </citation>
    <scope>NUCLEOTIDE SEQUENCE [LARGE SCALE GENOMIC DNA]</scope>
    <source>
        <strain evidence="3 4">FI3</strain>
    </source>
</reference>
<sequence>MSSTQSKLSSTISLWLDDISAFPRPSTAALNAIPYNYDTIKTWPTKRSHSIDMDSGISIGDDAAAQETPRPRKRRRSFDTHRFSPPASPTKSESTASISSHRSGRLSPVKQIQALEDFDRPVVFCDFDSLEMAGEQARQDVTAMHTAAQRLADGFEILSYDSEDAFNAAIAELPELDRTRLQYPMAKHPRRAEYGATPAISKISSIVCAAWELNSGAGGAEDEWNTEVQYPLLKVALETSRHSKALSVRSVKTARIDPPALCNHNLPGRIIDYVVCLQPDSIISSAYRSLRPLASNTVKSWNHVTRLQNLPIAINIETKGPMKSWTDGKPQIGIWTDAWLRRCELLWEDGRAAPAAMHKDWPAIPVLISQGHDWHLLVVTKTSEKLVFREQIMIGSTRNCFDALKVVAVLHWLMNWAETVWRPWFLSLIAEDDE</sequence>
<feature type="region of interest" description="Disordered" evidence="1">
    <location>
        <begin position="53"/>
        <end position="106"/>
    </location>
</feature>
<dbReference type="GeneID" id="26254944"/>
<dbReference type="OrthoDB" id="3677962at2759"/>
<feature type="compositionally biased region" description="Low complexity" evidence="1">
    <location>
        <begin position="53"/>
        <end position="62"/>
    </location>
</feature>
<evidence type="ECO:0000259" key="2">
    <source>
        <dbReference type="Pfam" id="PF20516"/>
    </source>
</evidence>
<evidence type="ECO:0000256" key="1">
    <source>
        <dbReference type="SAM" id="MobiDB-lite"/>
    </source>
</evidence>
<dbReference type="AlphaFoldDB" id="W7E0K0"/>
<protein>
    <recommendedName>
        <fullName evidence="2">PD-(D/E)XK nuclease-like domain-containing protein</fullName>
    </recommendedName>
</protein>
<accession>W7E0K0</accession>
<dbReference type="HOGENOM" id="CLU_748302_0_0_1"/>
<organism evidence="3 4">
    <name type="scientific">Bipolaris victoriae (strain FI3)</name>
    <name type="common">Victoria blight of oats agent</name>
    <name type="synonym">Cochliobolus victoriae</name>
    <dbReference type="NCBI Taxonomy" id="930091"/>
    <lineage>
        <taxon>Eukaryota</taxon>
        <taxon>Fungi</taxon>
        <taxon>Dikarya</taxon>
        <taxon>Ascomycota</taxon>
        <taxon>Pezizomycotina</taxon>
        <taxon>Dothideomycetes</taxon>
        <taxon>Pleosporomycetidae</taxon>
        <taxon>Pleosporales</taxon>
        <taxon>Pleosporineae</taxon>
        <taxon>Pleosporaceae</taxon>
        <taxon>Bipolaris</taxon>
    </lineage>
</organism>
<evidence type="ECO:0000313" key="3">
    <source>
        <dbReference type="EMBL" id="EUN20554.1"/>
    </source>
</evidence>
<name>W7E0K0_BIPV3</name>
<gene>
    <name evidence="3" type="ORF">COCVIDRAFT_32044</name>
</gene>
<dbReference type="Proteomes" id="UP000054337">
    <property type="component" value="Unassembled WGS sequence"/>
</dbReference>